<dbReference type="InterPro" id="IPR036312">
    <property type="entry name" value="Bifun_inhib/LTP/seed_sf"/>
</dbReference>
<gene>
    <name evidence="12" type="ORF">Nepgr_028146</name>
</gene>
<dbReference type="GO" id="GO:0098552">
    <property type="term" value="C:side of membrane"/>
    <property type="evidence" value="ECO:0007669"/>
    <property type="project" value="UniProtKB-KW"/>
</dbReference>
<evidence type="ECO:0000256" key="4">
    <source>
        <dbReference type="ARBA" id="ARBA00022622"/>
    </source>
</evidence>
<evidence type="ECO:0000256" key="2">
    <source>
        <dbReference type="ARBA" id="ARBA00009748"/>
    </source>
</evidence>
<keyword evidence="3" id="KW-1003">Cell membrane</keyword>
<evidence type="ECO:0000256" key="9">
    <source>
        <dbReference type="SAM" id="Phobius"/>
    </source>
</evidence>
<comment type="subcellular location">
    <subcellularLocation>
        <location evidence="1">Cell membrane</location>
        <topology evidence="1">Lipid-anchor</topology>
        <topology evidence="1">GPI-anchor</topology>
    </subcellularLocation>
</comment>
<accession>A0AAD3TBT1</accession>
<feature type="domain" description="Bifunctional inhibitor/plant lipid transfer protein/seed storage helical" evidence="11">
    <location>
        <begin position="42"/>
        <end position="119"/>
    </location>
</feature>
<dbReference type="EMBL" id="BSYO01000030">
    <property type="protein sequence ID" value="GMH26303.1"/>
    <property type="molecule type" value="Genomic_DNA"/>
</dbReference>
<dbReference type="SUPFAM" id="SSF47699">
    <property type="entry name" value="Bifunctional inhibitor/lipid-transfer protein/seed storage 2S albumin"/>
    <property type="match status" value="1"/>
</dbReference>
<dbReference type="InterPro" id="IPR043325">
    <property type="entry name" value="LTSS"/>
</dbReference>
<evidence type="ECO:0000256" key="8">
    <source>
        <dbReference type="ARBA" id="ARBA00023288"/>
    </source>
</evidence>
<dbReference type="Gene3D" id="1.10.110.10">
    <property type="entry name" value="Plant lipid-transfer and hydrophobic proteins"/>
    <property type="match status" value="1"/>
</dbReference>
<evidence type="ECO:0000256" key="3">
    <source>
        <dbReference type="ARBA" id="ARBA00022475"/>
    </source>
</evidence>
<comment type="caution">
    <text evidence="12">The sequence shown here is derived from an EMBL/GenBank/DDBJ whole genome shotgun (WGS) entry which is preliminary data.</text>
</comment>
<keyword evidence="9" id="KW-1133">Transmembrane helix</keyword>
<feature type="chain" id="PRO_5041974783" description="Bifunctional inhibitor/plant lipid transfer protein/seed storage helical domain-containing protein" evidence="10">
    <location>
        <begin position="34"/>
        <end position="196"/>
    </location>
</feature>
<organism evidence="12 13">
    <name type="scientific">Nepenthes gracilis</name>
    <name type="common">Slender pitcher plant</name>
    <dbReference type="NCBI Taxonomy" id="150966"/>
    <lineage>
        <taxon>Eukaryota</taxon>
        <taxon>Viridiplantae</taxon>
        <taxon>Streptophyta</taxon>
        <taxon>Embryophyta</taxon>
        <taxon>Tracheophyta</taxon>
        <taxon>Spermatophyta</taxon>
        <taxon>Magnoliopsida</taxon>
        <taxon>eudicotyledons</taxon>
        <taxon>Gunneridae</taxon>
        <taxon>Pentapetalae</taxon>
        <taxon>Caryophyllales</taxon>
        <taxon>Nepenthaceae</taxon>
        <taxon>Nepenthes</taxon>
    </lineage>
</organism>
<dbReference type="SMART" id="SM00499">
    <property type="entry name" value="AAI"/>
    <property type="match status" value="1"/>
</dbReference>
<feature type="signal peptide" evidence="10">
    <location>
        <begin position="1"/>
        <end position="33"/>
    </location>
</feature>
<dbReference type="PANTHER" id="PTHR33044">
    <property type="entry name" value="BIFUNCTIONAL INHIBITOR/LIPID-TRANSFER PROTEIN/SEED STORAGE 2S ALBUMIN SUPERFAMILY PROTEIN-RELATED"/>
    <property type="match status" value="1"/>
</dbReference>
<evidence type="ECO:0000313" key="13">
    <source>
        <dbReference type="Proteomes" id="UP001279734"/>
    </source>
</evidence>
<evidence type="ECO:0000259" key="11">
    <source>
        <dbReference type="SMART" id="SM00499"/>
    </source>
</evidence>
<keyword evidence="7" id="KW-0325">Glycoprotein</keyword>
<keyword evidence="8" id="KW-0449">Lipoprotein</keyword>
<evidence type="ECO:0000256" key="5">
    <source>
        <dbReference type="ARBA" id="ARBA00022729"/>
    </source>
</evidence>
<keyword evidence="13" id="KW-1185">Reference proteome</keyword>
<proteinExistence type="inferred from homology"/>
<keyword evidence="5 10" id="KW-0732">Signal</keyword>
<evidence type="ECO:0000313" key="12">
    <source>
        <dbReference type="EMBL" id="GMH26303.1"/>
    </source>
</evidence>
<reference evidence="12" key="1">
    <citation type="submission" date="2023-05" db="EMBL/GenBank/DDBJ databases">
        <title>Nepenthes gracilis genome sequencing.</title>
        <authorList>
            <person name="Fukushima K."/>
        </authorList>
    </citation>
    <scope>NUCLEOTIDE SEQUENCE</scope>
    <source>
        <strain evidence="12">SING2019-196</strain>
    </source>
</reference>
<comment type="similarity">
    <text evidence="2">Belongs to the plant LTP family.</text>
</comment>
<feature type="transmembrane region" description="Helical" evidence="9">
    <location>
        <begin position="163"/>
        <end position="186"/>
    </location>
</feature>
<dbReference type="CDD" id="cd00010">
    <property type="entry name" value="AAI_LTSS"/>
    <property type="match status" value="1"/>
</dbReference>
<dbReference type="InterPro" id="IPR016140">
    <property type="entry name" value="Bifunc_inhib/LTP/seed_store"/>
</dbReference>
<keyword evidence="9" id="KW-0812">Transmembrane</keyword>
<dbReference type="Pfam" id="PF14368">
    <property type="entry name" value="LTP_2"/>
    <property type="match status" value="1"/>
</dbReference>
<keyword evidence="9" id="KW-0472">Membrane</keyword>
<evidence type="ECO:0000256" key="1">
    <source>
        <dbReference type="ARBA" id="ARBA00004609"/>
    </source>
</evidence>
<dbReference type="Proteomes" id="UP001279734">
    <property type="component" value="Unassembled WGS sequence"/>
</dbReference>
<keyword evidence="4" id="KW-0336">GPI-anchor</keyword>
<evidence type="ECO:0000256" key="10">
    <source>
        <dbReference type="SAM" id="SignalP"/>
    </source>
</evidence>
<protein>
    <recommendedName>
        <fullName evidence="11">Bifunctional inhibitor/plant lipid transfer protein/seed storage helical domain-containing protein</fullName>
    </recommendedName>
</protein>
<dbReference type="AlphaFoldDB" id="A0AAD3TBT1"/>
<sequence>MGEQTILKFPVVFLQISLIILSLHGSVSPPVRADNSSIQQKCSSSLSSVTSCLAFASGSVSTPPQDCCSTVKSLYNSQRVCLCYLMEQAYTNPIKGVQVSQLLKLPADCDLKNANITECIQDLGIPSSSPDATIFLPSSSASAPSAGSSSSSPSPKSSPQSAAVYHGALSVECLIIFVIISFLCTFPVGSRPMFWG</sequence>
<name>A0AAD3TBT1_NEPGR</name>
<dbReference type="GO" id="GO:0005886">
    <property type="term" value="C:plasma membrane"/>
    <property type="evidence" value="ECO:0007669"/>
    <property type="project" value="UniProtKB-SubCell"/>
</dbReference>
<evidence type="ECO:0000256" key="6">
    <source>
        <dbReference type="ARBA" id="ARBA00023157"/>
    </source>
</evidence>
<keyword evidence="6" id="KW-1015">Disulfide bond</keyword>
<evidence type="ECO:0000256" key="7">
    <source>
        <dbReference type="ARBA" id="ARBA00023180"/>
    </source>
</evidence>